<reference evidence="3" key="1">
    <citation type="journal article" date="2011" name="MBio">
        <title>Novel metabolic attributes of the genus Cyanothece, comprising a group of unicellular nitrogen-fixing Cyanobacteria.</title>
        <authorList>
            <person name="Bandyopadhyay A."/>
            <person name="Elvitigala T."/>
            <person name="Welsh E."/>
            <person name="Stockel J."/>
            <person name="Liberton M."/>
            <person name="Min H."/>
            <person name="Sherman L.A."/>
            <person name="Pakrasi H.B."/>
        </authorList>
    </citation>
    <scope>NUCLEOTIDE SEQUENCE [LARGE SCALE GENOMIC DNA]</scope>
    <source>
        <strain evidence="3">PCC 7424</strain>
    </source>
</reference>
<dbReference type="HOGENOM" id="CLU_057478_0_0_3"/>
<evidence type="ECO:0000313" key="3">
    <source>
        <dbReference type="Proteomes" id="UP000002384"/>
    </source>
</evidence>
<dbReference type="AlphaFoldDB" id="B7KCM8"/>
<dbReference type="eggNOG" id="ENOG502ZB51">
    <property type="taxonomic scope" value="Bacteria"/>
</dbReference>
<dbReference type="STRING" id="65393.PCC7424_3177"/>
<sequence>MELPILNSLAQIEFNELLESGAITAKTIAENWDNQWVDLLQNNTNNNIYGSLTKLGTFFAVGTFLFFMIQWLRDVIYYEYTRPISSLVWPLIVVLLLTNTGQGSLLSNLTLGLRNFLNTINQQVITTADSNQVYQQALNMSIAEDLAGSLLRSCQSLTGEEQSQCLVKATEKIDIFLQEYNNLYGNQPWINRLEDKVNQIRYDNGMISQTAFNALLGSTAQTIIKSVLISLQIAFQNLIEATMLLIAALGPIAIGSSLLPVAGKPIFAWLTGFIALAIAKISFNILAIITSGVIVNGPGQDLGADPDLLWFMIFLGLLAPIISLVVAGAGGFAVFNAINNTNSWVKNNI</sequence>
<dbReference type="RefSeq" id="WP_015955176.1">
    <property type="nucleotide sequence ID" value="NC_011729.1"/>
</dbReference>
<evidence type="ECO:0000313" key="2">
    <source>
        <dbReference type="EMBL" id="ACK71579.1"/>
    </source>
</evidence>
<organism evidence="2 3">
    <name type="scientific">Gloeothece citriformis (strain PCC 7424)</name>
    <name type="common">Cyanothece sp. (strain PCC 7424)</name>
    <dbReference type="NCBI Taxonomy" id="65393"/>
    <lineage>
        <taxon>Bacteria</taxon>
        <taxon>Bacillati</taxon>
        <taxon>Cyanobacteriota</taxon>
        <taxon>Cyanophyceae</taxon>
        <taxon>Oscillatoriophycideae</taxon>
        <taxon>Chroococcales</taxon>
        <taxon>Aphanothecaceae</taxon>
        <taxon>Gloeothece</taxon>
        <taxon>Gloeothece citriformis</taxon>
    </lineage>
</organism>
<keyword evidence="1" id="KW-1133">Transmembrane helix</keyword>
<feature type="transmembrane region" description="Helical" evidence="1">
    <location>
        <begin position="309"/>
        <end position="338"/>
    </location>
</feature>
<keyword evidence="1" id="KW-0472">Membrane</keyword>
<dbReference type="Proteomes" id="UP000002384">
    <property type="component" value="Chromosome"/>
</dbReference>
<gene>
    <name evidence="2" type="ordered locus">PCC7424_3177</name>
</gene>
<keyword evidence="3" id="KW-1185">Reference proteome</keyword>
<evidence type="ECO:0000256" key="1">
    <source>
        <dbReference type="SAM" id="Phobius"/>
    </source>
</evidence>
<feature type="transmembrane region" description="Helical" evidence="1">
    <location>
        <begin position="211"/>
        <end position="235"/>
    </location>
</feature>
<accession>B7KCM8</accession>
<feature type="transmembrane region" description="Helical" evidence="1">
    <location>
        <begin position="241"/>
        <end position="259"/>
    </location>
</feature>
<protein>
    <recommendedName>
        <fullName evidence="4">NAD/NADP transhydrogenase beta subunit</fullName>
    </recommendedName>
</protein>
<keyword evidence="1" id="KW-0812">Transmembrane</keyword>
<feature type="transmembrane region" description="Helical" evidence="1">
    <location>
        <begin position="55"/>
        <end position="72"/>
    </location>
</feature>
<dbReference type="KEGG" id="cyc:PCC7424_3177"/>
<dbReference type="EMBL" id="CP001291">
    <property type="protein sequence ID" value="ACK71579.1"/>
    <property type="molecule type" value="Genomic_DNA"/>
</dbReference>
<feature type="transmembrane region" description="Helical" evidence="1">
    <location>
        <begin position="266"/>
        <end position="289"/>
    </location>
</feature>
<name>B7KCM8_GLOC7</name>
<evidence type="ECO:0008006" key="4">
    <source>
        <dbReference type="Google" id="ProtNLM"/>
    </source>
</evidence>
<dbReference type="OrthoDB" id="426035at2"/>
<feature type="transmembrane region" description="Helical" evidence="1">
    <location>
        <begin position="84"/>
        <end position="106"/>
    </location>
</feature>
<proteinExistence type="predicted"/>